<evidence type="ECO:0000313" key="2">
    <source>
        <dbReference type="EMBL" id="RKP33469.1"/>
    </source>
</evidence>
<feature type="compositionally biased region" description="Low complexity" evidence="1">
    <location>
        <begin position="53"/>
        <end position="98"/>
    </location>
</feature>
<dbReference type="AlphaFoldDB" id="A0A4V1J3W4"/>
<dbReference type="STRING" id="215637.A0A4V1J3W4"/>
<dbReference type="PRINTS" id="PR01217">
    <property type="entry name" value="PRICHEXTENSN"/>
</dbReference>
<protein>
    <submittedName>
        <fullName evidence="2">Uncharacterized protein</fullName>
    </submittedName>
</protein>
<dbReference type="EMBL" id="ML003845">
    <property type="protein sequence ID" value="RKP33469.1"/>
    <property type="molecule type" value="Genomic_DNA"/>
</dbReference>
<accession>A0A4V1J3W4</accession>
<dbReference type="Proteomes" id="UP000268162">
    <property type="component" value="Unassembled WGS sequence"/>
</dbReference>
<keyword evidence="3" id="KW-1185">Reference proteome</keyword>
<sequence>MAQQKRQEENTKRDAAKRSLLQNTMAKNRDLDNYVRTLKKQVVDLGSKPVDPPANSTATTPTTATAPTPGHPTATTPRPARPTGVRNPPANLQPNAAPFRPMGISIANRPQPGANPQTTGGRPPRPIPNQQPRPANGPGGGVGRPQPRPPGGNQKRPHDGDGGAGPAATPVRPRPNPGGN</sequence>
<feature type="compositionally biased region" description="Basic and acidic residues" evidence="1">
    <location>
        <begin position="1"/>
        <end position="17"/>
    </location>
</feature>
<organism evidence="2 3">
    <name type="scientific">Dimargaris cristalligena</name>
    <dbReference type="NCBI Taxonomy" id="215637"/>
    <lineage>
        <taxon>Eukaryota</taxon>
        <taxon>Fungi</taxon>
        <taxon>Fungi incertae sedis</taxon>
        <taxon>Zoopagomycota</taxon>
        <taxon>Kickxellomycotina</taxon>
        <taxon>Dimargaritomycetes</taxon>
        <taxon>Dimargaritales</taxon>
        <taxon>Dimargaritaceae</taxon>
        <taxon>Dimargaris</taxon>
    </lineage>
</organism>
<gene>
    <name evidence="2" type="ORF">BJ085DRAFT_40180</name>
</gene>
<evidence type="ECO:0000313" key="3">
    <source>
        <dbReference type="Proteomes" id="UP000268162"/>
    </source>
</evidence>
<reference evidence="3" key="1">
    <citation type="journal article" date="2018" name="Nat. Microbiol.">
        <title>Leveraging single-cell genomics to expand the fungal tree of life.</title>
        <authorList>
            <person name="Ahrendt S.R."/>
            <person name="Quandt C.A."/>
            <person name="Ciobanu D."/>
            <person name="Clum A."/>
            <person name="Salamov A."/>
            <person name="Andreopoulos B."/>
            <person name="Cheng J.F."/>
            <person name="Woyke T."/>
            <person name="Pelin A."/>
            <person name="Henrissat B."/>
            <person name="Reynolds N.K."/>
            <person name="Benny G.L."/>
            <person name="Smith M.E."/>
            <person name="James T.Y."/>
            <person name="Grigoriev I.V."/>
        </authorList>
    </citation>
    <scope>NUCLEOTIDE SEQUENCE [LARGE SCALE GENOMIC DNA]</scope>
    <source>
        <strain evidence="3">RSA 468</strain>
    </source>
</reference>
<proteinExistence type="predicted"/>
<evidence type="ECO:0000256" key="1">
    <source>
        <dbReference type="SAM" id="MobiDB-lite"/>
    </source>
</evidence>
<name>A0A4V1J3W4_9FUNG</name>
<feature type="region of interest" description="Disordered" evidence="1">
    <location>
        <begin position="1"/>
        <end position="180"/>
    </location>
</feature>